<evidence type="ECO:0000313" key="5">
    <source>
        <dbReference type="EMBL" id="AIC94418.1"/>
    </source>
</evidence>
<reference evidence="5 6" key="1">
    <citation type="journal article" date="2014" name="Gene">
        <title>A comparative genomic analysis of the alkalitolerant soil bacterium Bacillus lehensis G1.</title>
        <authorList>
            <person name="Noor Y.M."/>
            <person name="Samsulrizal N.H."/>
            <person name="Jema'on N.A."/>
            <person name="Low K.O."/>
            <person name="Ramli A.N."/>
            <person name="Alias N.I."/>
            <person name="Damis S.I."/>
            <person name="Fuzi S.F."/>
            <person name="Isa M.N."/>
            <person name="Murad A.M."/>
            <person name="Raih M.F."/>
            <person name="Bakar F.D."/>
            <person name="Najimudin N."/>
            <person name="Mahadi N.M."/>
            <person name="Illias R.M."/>
        </authorList>
    </citation>
    <scope>NUCLEOTIDE SEQUENCE [LARGE SCALE GENOMIC DNA]</scope>
    <source>
        <strain evidence="5 6">G1</strain>
    </source>
</reference>
<feature type="domain" description="Carbohydrate kinase PfkB" evidence="4">
    <location>
        <begin position="3"/>
        <end position="314"/>
    </location>
</feature>
<dbReference type="eggNOG" id="COG0524">
    <property type="taxonomic scope" value="Bacteria"/>
</dbReference>
<dbReference type="RefSeq" id="WP_148305170.1">
    <property type="nucleotide sequence ID" value="NZ_CP003923.1"/>
</dbReference>
<evidence type="ECO:0000256" key="1">
    <source>
        <dbReference type="ARBA" id="ARBA00010688"/>
    </source>
</evidence>
<keyword evidence="3 5" id="KW-0418">Kinase</keyword>
<dbReference type="PATRIC" id="fig|1246626.3.peg.1835"/>
<dbReference type="InterPro" id="IPR029056">
    <property type="entry name" value="Ribokinase-like"/>
</dbReference>
<dbReference type="InterPro" id="IPR011611">
    <property type="entry name" value="PfkB_dom"/>
</dbReference>
<dbReference type="GO" id="GO:0016301">
    <property type="term" value="F:kinase activity"/>
    <property type="evidence" value="ECO:0007669"/>
    <property type="project" value="UniProtKB-KW"/>
</dbReference>
<dbReference type="InterPro" id="IPR052700">
    <property type="entry name" value="Carb_kinase_PfkB-like"/>
</dbReference>
<organism evidence="5 6">
    <name type="scientific">Shouchella lehensis G1</name>
    <dbReference type="NCBI Taxonomy" id="1246626"/>
    <lineage>
        <taxon>Bacteria</taxon>
        <taxon>Bacillati</taxon>
        <taxon>Bacillota</taxon>
        <taxon>Bacilli</taxon>
        <taxon>Bacillales</taxon>
        <taxon>Bacillaceae</taxon>
        <taxon>Shouchella</taxon>
    </lineage>
</organism>
<proteinExistence type="inferred from homology"/>
<evidence type="ECO:0000259" key="4">
    <source>
        <dbReference type="Pfam" id="PF00294"/>
    </source>
</evidence>
<keyword evidence="6" id="KW-1185">Reference proteome</keyword>
<dbReference type="SUPFAM" id="SSF53613">
    <property type="entry name" value="Ribokinase-like"/>
    <property type="match status" value="1"/>
</dbReference>
<sequence length="335" mass="36657">MKAKILAFGEVMMRLEAPNYRTVAQTRSLDFAFSGTSVNVLSGLSHLGYQTELMTTLPDNSLGYAAASYIRSLGVGTSAVSFDGDYIGMYVLEKGFGTRISEVTYSNRSESAFCQSLESHYSIEYLRSGTHIHFCGISLAINEQIREVTLHVAEKAKALGLTLSFDCNFRPKLWKGGYEEARPVYERMLALADYVSMTEKDAMSILGMETGATQRKDQVEALLPKVAQTYSIAAIAGTLRETNASAPTIQGFLVQEGRVDFSTEHSVAILDRIGTGDGFFSGFLAAMYEGKSSKDIIEWATAAGVLAHTTYGDSPITTRSAIEKCRQNQQVDVER</sequence>
<gene>
    <name evidence="5" type="ORF">BleG1_1840</name>
</gene>
<evidence type="ECO:0000256" key="3">
    <source>
        <dbReference type="ARBA" id="ARBA00022777"/>
    </source>
</evidence>
<dbReference type="CDD" id="cd01166">
    <property type="entry name" value="KdgK"/>
    <property type="match status" value="1"/>
</dbReference>
<accession>A0A060M1J3</accession>
<protein>
    <submittedName>
        <fullName evidence="5">Carbohydrate/purine kinase domain-containing protein</fullName>
    </submittedName>
</protein>
<dbReference type="Gene3D" id="3.40.1190.20">
    <property type="match status" value="1"/>
</dbReference>
<evidence type="ECO:0000256" key="2">
    <source>
        <dbReference type="ARBA" id="ARBA00022679"/>
    </source>
</evidence>
<keyword evidence="2" id="KW-0808">Transferase</keyword>
<dbReference type="EMBL" id="CP003923">
    <property type="protein sequence ID" value="AIC94418.1"/>
    <property type="molecule type" value="Genomic_DNA"/>
</dbReference>
<dbReference type="OrthoDB" id="9813569at2"/>
<dbReference type="Proteomes" id="UP000027142">
    <property type="component" value="Chromosome"/>
</dbReference>
<name>A0A060M1J3_9BACI</name>
<dbReference type="PANTHER" id="PTHR43320">
    <property type="entry name" value="SUGAR KINASE"/>
    <property type="match status" value="1"/>
</dbReference>
<dbReference type="PANTHER" id="PTHR43320:SF2">
    <property type="entry name" value="2-DEHYDRO-3-DEOXYGLUCONOKINASE_2-DEHYDRO-3-DEOXYGALACTONOKINASE"/>
    <property type="match status" value="1"/>
</dbReference>
<comment type="similarity">
    <text evidence="1">Belongs to the carbohydrate kinase PfkB family.</text>
</comment>
<dbReference type="KEGG" id="ble:BleG1_1840"/>
<dbReference type="HOGENOM" id="CLU_027634_0_1_9"/>
<evidence type="ECO:0000313" key="6">
    <source>
        <dbReference type="Proteomes" id="UP000027142"/>
    </source>
</evidence>
<dbReference type="Pfam" id="PF00294">
    <property type="entry name" value="PfkB"/>
    <property type="match status" value="1"/>
</dbReference>
<dbReference type="AlphaFoldDB" id="A0A060M1J3"/>
<dbReference type="STRING" id="1246626.BleG1_1840"/>